<evidence type="ECO:0000313" key="2">
    <source>
        <dbReference type="Proteomes" id="UP001597373"/>
    </source>
</evidence>
<keyword evidence="2" id="KW-1185">Reference proteome</keyword>
<protein>
    <recommendedName>
        <fullName evidence="3">DUF304 domain-containing protein</fullName>
    </recommendedName>
</protein>
<comment type="caution">
    <text evidence="1">The sequence shown here is derived from an EMBL/GenBank/DDBJ whole genome shotgun (WGS) entry which is preliminary data.</text>
</comment>
<dbReference type="Proteomes" id="UP001597373">
    <property type="component" value="Unassembled WGS sequence"/>
</dbReference>
<proteinExistence type="predicted"/>
<dbReference type="EMBL" id="JBHUIR010000054">
    <property type="protein sequence ID" value="MFD2260957.1"/>
    <property type="molecule type" value="Genomic_DNA"/>
</dbReference>
<organism evidence="1 2">
    <name type="scientific">Chelativorans composti</name>
    <dbReference type="NCBI Taxonomy" id="768533"/>
    <lineage>
        <taxon>Bacteria</taxon>
        <taxon>Pseudomonadati</taxon>
        <taxon>Pseudomonadota</taxon>
        <taxon>Alphaproteobacteria</taxon>
        <taxon>Hyphomicrobiales</taxon>
        <taxon>Phyllobacteriaceae</taxon>
        <taxon>Chelativorans</taxon>
    </lineage>
</organism>
<evidence type="ECO:0000313" key="1">
    <source>
        <dbReference type="EMBL" id="MFD2260957.1"/>
    </source>
</evidence>
<evidence type="ECO:0008006" key="3">
    <source>
        <dbReference type="Google" id="ProtNLM"/>
    </source>
</evidence>
<dbReference type="RefSeq" id="WP_345098231.1">
    <property type="nucleotide sequence ID" value="NZ_BAABGS010000012.1"/>
</dbReference>
<gene>
    <name evidence="1" type="ORF">ACFSMZ_14490</name>
</gene>
<accession>A0ABW5DIL4</accession>
<reference evidence="2" key="1">
    <citation type="journal article" date="2019" name="Int. J. Syst. Evol. Microbiol.">
        <title>The Global Catalogue of Microorganisms (GCM) 10K type strain sequencing project: providing services to taxonomists for standard genome sequencing and annotation.</title>
        <authorList>
            <consortium name="The Broad Institute Genomics Platform"/>
            <consortium name="The Broad Institute Genome Sequencing Center for Infectious Disease"/>
            <person name="Wu L."/>
            <person name="Ma J."/>
        </authorList>
    </citation>
    <scope>NUCLEOTIDE SEQUENCE [LARGE SCALE GENOMIC DNA]</scope>
    <source>
        <strain evidence="2">KCTC 23707</strain>
    </source>
</reference>
<name>A0ABW5DIL4_9HYPH</name>
<sequence>MLATEAPIARHPAAWLQPLPEGYTIPLWRWILLPATALMLRRNKGVWVSGELQLLPDRLRFTETRMSKSSRNPLRTWEILFADIRDLRVKKSLAAETVEIDRGNAMTRLMTVRSDDFMARVREALEGMQET</sequence>